<proteinExistence type="predicted"/>
<protein>
    <submittedName>
        <fullName evidence="2">Uncharacterized protein</fullName>
    </submittedName>
</protein>
<organism evidence="2 3">
    <name type="scientific">Paenibacillus silvae</name>
    <dbReference type="NCBI Taxonomy" id="1325358"/>
    <lineage>
        <taxon>Bacteria</taxon>
        <taxon>Bacillati</taxon>
        <taxon>Bacillota</taxon>
        <taxon>Bacilli</taxon>
        <taxon>Bacillales</taxon>
        <taxon>Paenibacillaceae</taxon>
        <taxon>Paenibacillus</taxon>
    </lineage>
</organism>
<gene>
    <name evidence="2" type="ORF">DN757_22575</name>
</gene>
<feature type="transmembrane region" description="Helical" evidence="1">
    <location>
        <begin position="61"/>
        <end position="81"/>
    </location>
</feature>
<dbReference type="Proteomes" id="UP000249204">
    <property type="component" value="Unassembled WGS sequence"/>
</dbReference>
<sequence>MNKRLGIETVVVTFVGVLVLIGWNVVQGMLATFKHAPKITQLHPSGAISRVEFGSVTTPDVLMITLGAVSALLFAVIYYAARSWQLNKRKRTF</sequence>
<comment type="caution">
    <text evidence="2">The sequence shown here is derived from an EMBL/GenBank/DDBJ whole genome shotgun (WGS) entry which is preliminary data.</text>
</comment>
<keyword evidence="1" id="KW-0472">Membrane</keyword>
<dbReference type="AlphaFoldDB" id="A0A2W6NBU1"/>
<evidence type="ECO:0000313" key="3">
    <source>
        <dbReference type="Proteomes" id="UP000249204"/>
    </source>
</evidence>
<dbReference type="RefSeq" id="WP_111272423.1">
    <property type="nucleotide sequence ID" value="NZ_QKWW01000069.1"/>
</dbReference>
<keyword evidence="1" id="KW-1133">Transmembrane helix</keyword>
<keyword evidence="1" id="KW-0812">Transmembrane</keyword>
<accession>A0A2W6NBU1</accession>
<evidence type="ECO:0000313" key="2">
    <source>
        <dbReference type="EMBL" id="PZT53482.1"/>
    </source>
</evidence>
<reference evidence="2 3" key="1">
    <citation type="submission" date="2018-06" db="EMBL/GenBank/DDBJ databases">
        <title>Isolation of heavy metals resistant Paenibacillus silvae NC2 from Gold-Copper mine in ZiJin, China.</title>
        <authorList>
            <person name="Xu J."/>
            <person name="Mazhar H.S."/>
            <person name="Rensing C."/>
        </authorList>
    </citation>
    <scope>NUCLEOTIDE SEQUENCE [LARGE SCALE GENOMIC DNA]</scope>
    <source>
        <strain evidence="2 3">NC2</strain>
    </source>
</reference>
<evidence type="ECO:0000256" key="1">
    <source>
        <dbReference type="SAM" id="Phobius"/>
    </source>
</evidence>
<dbReference type="EMBL" id="QKWW01000069">
    <property type="protein sequence ID" value="PZT53482.1"/>
    <property type="molecule type" value="Genomic_DNA"/>
</dbReference>
<feature type="transmembrane region" description="Helical" evidence="1">
    <location>
        <begin position="7"/>
        <end position="26"/>
    </location>
</feature>
<name>A0A2W6NBU1_9BACL</name>